<dbReference type="Proteomes" id="UP000188268">
    <property type="component" value="Unassembled WGS sequence"/>
</dbReference>
<dbReference type="Pfam" id="PF15699">
    <property type="entry name" value="NPR1_interact"/>
    <property type="match status" value="1"/>
</dbReference>
<reference evidence="5 6" key="1">
    <citation type="submission" date="2013-09" db="EMBL/GenBank/DDBJ databases">
        <title>Corchorus capsularis genome sequencing.</title>
        <authorList>
            <person name="Alam M."/>
            <person name="Haque M.S."/>
            <person name="Islam M.S."/>
            <person name="Emdad E.M."/>
            <person name="Islam M.M."/>
            <person name="Ahmed B."/>
            <person name="Halim A."/>
            <person name="Hossen Q.M.M."/>
            <person name="Hossain M.Z."/>
            <person name="Ahmed R."/>
            <person name="Khan M.M."/>
            <person name="Islam R."/>
            <person name="Rashid M.M."/>
            <person name="Khan S.A."/>
            <person name="Rahman M.S."/>
            <person name="Alam M."/>
        </authorList>
    </citation>
    <scope>NUCLEOTIDE SEQUENCE [LARGE SCALE GENOMIC DNA]</scope>
    <source>
        <strain evidence="6">cv. CVL-1</strain>
        <tissue evidence="5">Whole seedling</tissue>
    </source>
</reference>
<feature type="compositionally biased region" description="Basic and acidic residues" evidence="4">
    <location>
        <begin position="73"/>
        <end position="82"/>
    </location>
</feature>
<dbReference type="OMA" id="KAVWNPT"/>
<dbReference type="GO" id="GO:0010112">
    <property type="term" value="P:regulation of systemic acquired resistance"/>
    <property type="evidence" value="ECO:0007669"/>
    <property type="project" value="InterPro"/>
</dbReference>
<dbReference type="PANTHER" id="PTHR33669">
    <property type="entry name" value="PROTEIN NEGATIVE REGULATOR OF RESISTANCE"/>
    <property type="match status" value="1"/>
</dbReference>
<sequence>MRDRLRNVPNGSEDGKKKEEEKKAVWNPTFQPEDFMDQDSNSKSKNIIPDLKQGAVNGDIAGPSSNREEEEEKETKKEDSGLDLKLSL</sequence>
<name>A0A1R3IUF3_COCAP</name>
<comment type="subcellular location">
    <subcellularLocation>
        <location evidence="1">Nucleus</location>
    </subcellularLocation>
</comment>
<keyword evidence="6" id="KW-1185">Reference proteome</keyword>
<dbReference type="AlphaFoldDB" id="A0A1R3IUF3"/>
<feature type="compositionally biased region" description="Basic and acidic residues" evidence="4">
    <location>
        <begin position="13"/>
        <end position="24"/>
    </location>
</feature>
<comment type="caution">
    <text evidence="5">The sequence shown here is derived from an EMBL/GenBank/DDBJ whole genome shotgun (WGS) entry which is preliminary data.</text>
</comment>
<evidence type="ECO:0000256" key="2">
    <source>
        <dbReference type="ARBA" id="ARBA00009937"/>
    </source>
</evidence>
<evidence type="ECO:0000313" key="6">
    <source>
        <dbReference type="Proteomes" id="UP000188268"/>
    </source>
</evidence>
<proteinExistence type="inferred from homology"/>
<dbReference type="GO" id="GO:0005634">
    <property type="term" value="C:nucleus"/>
    <property type="evidence" value="ECO:0007669"/>
    <property type="project" value="UniProtKB-SubCell"/>
</dbReference>
<evidence type="ECO:0000313" key="5">
    <source>
        <dbReference type="EMBL" id="OMO86218.1"/>
    </source>
</evidence>
<evidence type="ECO:0000256" key="3">
    <source>
        <dbReference type="ARBA" id="ARBA00023242"/>
    </source>
</evidence>
<feature type="region of interest" description="Disordered" evidence="4">
    <location>
        <begin position="1"/>
        <end position="88"/>
    </location>
</feature>
<dbReference type="OrthoDB" id="1304316at2759"/>
<dbReference type="Gramene" id="OMO86218">
    <property type="protein sequence ID" value="OMO86218"/>
    <property type="gene ID" value="CCACVL1_09726"/>
</dbReference>
<keyword evidence="3" id="KW-0539">Nucleus</keyword>
<dbReference type="EMBL" id="AWWV01009496">
    <property type="protein sequence ID" value="OMO86218.1"/>
    <property type="molecule type" value="Genomic_DNA"/>
</dbReference>
<dbReference type="PANTHER" id="PTHR33669:SF26">
    <property type="entry name" value="PROTEIN NIM1-INTERACTING 3"/>
    <property type="match status" value="1"/>
</dbReference>
<evidence type="ECO:0000256" key="1">
    <source>
        <dbReference type="ARBA" id="ARBA00004123"/>
    </source>
</evidence>
<protein>
    <submittedName>
        <fullName evidence="5">Uncharacterized protein</fullName>
    </submittedName>
</protein>
<organism evidence="5 6">
    <name type="scientific">Corchorus capsularis</name>
    <name type="common">Jute</name>
    <dbReference type="NCBI Taxonomy" id="210143"/>
    <lineage>
        <taxon>Eukaryota</taxon>
        <taxon>Viridiplantae</taxon>
        <taxon>Streptophyta</taxon>
        <taxon>Embryophyta</taxon>
        <taxon>Tracheophyta</taxon>
        <taxon>Spermatophyta</taxon>
        <taxon>Magnoliopsida</taxon>
        <taxon>eudicotyledons</taxon>
        <taxon>Gunneridae</taxon>
        <taxon>Pentapetalae</taxon>
        <taxon>rosids</taxon>
        <taxon>malvids</taxon>
        <taxon>Malvales</taxon>
        <taxon>Malvaceae</taxon>
        <taxon>Grewioideae</taxon>
        <taxon>Apeibeae</taxon>
        <taxon>Corchorus</taxon>
    </lineage>
</organism>
<accession>A0A1R3IUF3</accession>
<evidence type="ECO:0000256" key="4">
    <source>
        <dbReference type="SAM" id="MobiDB-lite"/>
    </source>
</evidence>
<comment type="similarity">
    <text evidence="2">Belongs to the NPR1-interactor family.</text>
</comment>
<dbReference type="InterPro" id="IPR031425">
    <property type="entry name" value="NPR1/NH1-interacting"/>
</dbReference>
<dbReference type="STRING" id="210143.A0A1R3IUF3"/>
<gene>
    <name evidence="5" type="ORF">CCACVL1_09726</name>
</gene>